<dbReference type="EMBL" id="UYRT01085017">
    <property type="protein sequence ID" value="VDN29589.1"/>
    <property type="molecule type" value="Genomic_DNA"/>
</dbReference>
<protein>
    <submittedName>
        <fullName evidence="3">Peptidase S1 domain-containing protein</fullName>
    </submittedName>
</protein>
<dbReference type="SUPFAM" id="SSF50494">
    <property type="entry name" value="Trypsin-like serine proteases"/>
    <property type="match status" value="1"/>
</dbReference>
<dbReference type="InterPro" id="IPR043504">
    <property type="entry name" value="Peptidase_S1_PA_chymotrypsin"/>
</dbReference>
<evidence type="ECO:0000313" key="3">
    <source>
        <dbReference type="WBParaSite" id="GPUH_0001734201-mRNA-1"/>
    </source>
</evidence>
<name>A0A183E8M9_9BILA</name>
<dbReference type="AlphaFoldDB" id="A0A183E8M9"/>
<proteinExistence type="predicted"/>
<accession>A0A183E8M9</accession>
<sequence>MFQGDSGGGVMAQLYDGRWVLLGIHAVGHVCQYPPGNYRPILQGHTSVALHAADIARFTGLFLPLVHV</sequence>
<dbReference type="Proteomes" id="UP000271098">
    <property type="component" value="Unassembled WGS sequence"/>
</dbReference>
<keyword evidence="2" id="KW-1185">Reference proteome</keyword>
<reference evidence="3" key="1">
    <citation type="submission" date="2016-06" db="UniProtKB">
        <authorList>
            <consortium name="WormBaseParasite"/>
        </authorList>
    </citation>
    <scope>IDENTIFICATION</scope>
</reference>
<organism evidence="3">
    <name type="scientific">Gongylonema pulchrum</name>
    <dbReference type="NCBI Taxonomy" id="637853"/>
    <lineage>
        <taxon>Eukaryota</taxon>
        <taxon>Metazoa</taxon>
        <taxon>Ecdysozoa</taxon>
        <taxon>Nematoda</taxon>
        <taxon>Chromadorea</taxon>
        <taxon>Rhabditida</taxon>
        <taxon>Spirurina</taxon>
        <taxon>Spiruromorpha</taxon>
        <taxon>Spiruroidea</taxon>
        <taxon>Gongylonematidae</taxon>
        <taxon>Gongylonema</taxon>
    </lineage>
</organism>
<dbReference type="WBParaSite" id="GPUH_0001734201-mRNA-1">
    <property type="protein sequence ID" value="GPUH_0001734201-mRNA-1"/>
    <property type="gene ID" value="GPUH_0001734201"/>
</dbReference>
<reference evidence="1 2" key="2">
    <citation type="submission" date="2018-11" db="EMBL/GenBank/DDBJ databases">
        <authorList>
            <consortium name="Pathogen Informatics"/>
        </authorList>
    </citation>
    <scope>NUCLEOTIDE SEQUENCE [LARGE SCALE GENOMIC DNA]</scope>
</reference>
<dbReference type="OrthoDB" id="6353231at2759"/>
<dbReference type="Gene3D" id="2.40.10.10">
    <property type="entry name" value="Trypsin-like serine proteases"/>
    <property type="match status" value="1"/>
</dbReference>
<gene>
    <name evidence="1" type="ORF">GPUH_LOCUS17320</name>
</gene>
<evidence type="ECO:0000313" key="2">
    <source>
        <dbReference type="Proteomes" id="UP000271098"/>
    </source>
</evidence>
<dbReference type="InterPro" id="IPR009003">
    <property type="entry name" value="Peptidase_S1_PA"/>
</dbReference>
<evidence type="ECO:0000313" key="1">
    <source>
        <dbReference type="EMBL" id="VDN29589.1"/>
    </source>
</evidence>